<name>A0A523S2G5_UNCAE</name>
<feature type="non-terminal residue" evidence="3">
    <location>
        <position position="147"/>
    </location>
</feature>
<keyword evidence="2 3" id="KW-0413">Isomerase</keyword>
<dbReference type="Pfam" id="PF04303">
    <property type="entry name" value="PrpF"/>
    <property type="match status" value="1"/>
</dbReference>
<dbReference type="EMBL" id="SOKJ01000101">
    <property type="protein sequence ID" value="TET12216.1"/>
    <property type="molecule type" value="Genomic_DNA"/>
</dbReference>
<gene>
    <name evidence="3" type="ORF">E3J84_01925</name>
</gene>
<sequence>MQIRIPAVYMRGGSSKAVFFHQNHLPNDEEIRDQVILAAYGSPDPNRRQIDGMGGAVSTTSKVAIISPCKNPDFDVNYTFGQVAIDKPMIDYQGNCGNISSAVGPFAVDEGLVNAEEPITKVRIYQTNTKKLIVAEVPVKDGRHQIE</sequence>
<reference evidence="3 4" key="1">
    <citation type="submission" date="2019-03" db="EMBL/GenBank/DDBJ databases">
        <title>Metabolic potential of uncultured bacteria and archaea associated with petroleum seepage in deep-sea sediments.</title>
        <authorList>
            <person name="Dong X."/>
            <person name="Hubert C."/>
        </authorList>
    </citation>
    <scope>NUCLEOTIDE SEQUENCE [LARGE SCALE GENOMIC DNA]</scope>
    <source>
        <strain evidence="3">E44_bin7</strain>
    </source>
</reference>
<dbReference type="GO" id="GO:0016853">
    <property type="term" value="F:isomerase activity"/>
    <property type="evidence" value="ECO:0007669"/>
    <property type="project" value="UniProtKB-KW"/>
</dbReference>
<dbReference type="Gene3D" id="3.10.310.10">
    <property type="entry name" value="Diaminopimelate Epimerase, Chain A, domain 1"/>
    <property type="match status" value="1"/>
</dbReference>
<evidence type="ECO:0000256" key="2">
    <source>
        <dbReference type="ARBA" id="ARBA00023235"/>
    </source>
</evidence>
<dbReference type="InterPro" id="IPR007400">
    <property type="entry name" value="PrpF-like"/>
</dbReference>
<dbReference type="Proteomes" id="UP000316360">
    <property type="component" value="Unassembled WGS sequence"/>
</dbReference>
<dbReference type="PANTHER" id="PTHR43709">
    <property type="entry name" value="ACONITATE ISOMERASE-RELATED"/>
    <property type="match status" value="1"/>
</dbReference>
<evidence type="ECO:0000313" key="4">
    <source>
        <dbReference type="Proteomes" id="UP000316360"/>
    </source>
</evidence>
<comment type="similarity">
    <text evidence="1">Belongs to the PrpF family.</text>
</comment>
<evidence type="ECO:0000313" key="3">
    <source>
        <dbReference type="EMBL" id="TET12216.1"/>
    </source>
</evidence>
<dbReference type="PANTHER" id="PTHR43709:SF2">
    <property type="entry name" value="DUF453 DOMAIN PROTEIN (AFU_ORTHOLOGUE AFUA_6G00360)"/>
    <property type="match status" value="1"/>
</dbReference>
<comment type="caution">
    <text evidence="3">The sequence shown here is derived from an EMBL/GenBank/DDBJ whole genome shotgun (WGS) entry which is preliminary data.</text>
</comment>
<protein>
    <submittedName>
        <fullName evidence="3">3-methylitaconate isomerase</fullName>
    </submittedName>
</protein>
<evidence type="ECO:0000256" key="1">
    <source>
        <dbReference type="ARBA" id="ARBA00007673"/>
    </source>
</evidence>
<dbReference type="SUPFAM" id="SSF54506">
    <property type="entry name" value="Diaminopimelate epimerase-like"/>
    <property type="match status" value="1"/>
</dbReference>
<dbReference type="AlphaFoldDB" id="A0A523S2G5"/>
<proteinExistence type="inferred from homology"/>
<organism evidence="3 4">
    <name type="scientific">Aerophobetes bacterium</name>
    <dbReference type="NCBI Taxonomy" id="2030807"/>
    <lineage>
        <taxon>Bacteria</taxon>
        <taxon>Candidatus Aerophobota</taxon>
    </lineage>
</organism>
<accession>A0A523S2G5</accession>